<dbReference type="EMBL" id="LQOG01000022">
    <property type="protein sequence ID" value="KXT60683.1"/>
    <property type="molecule type" value="Genomic_DNA"/>
</dbReference>
<dbReference type="SUPFAM" id="SSF56784">
    <property type="entry name" value="HAD-like"/>
    <property type="match status" value="1"/>
</dbReference>
<dbReference type="InterPro" id="IPR036412">
    <property type="entry name" value="HAD-like_sf"/>
</dbReference>
<dbReference type="InterPro" id="IPR006379">
    <property type="entry name" value="HAD-SF_hydro_IIB"/>
</dbReference>
<dbReference type="PROSITE" id="PS01229">
    <property type="entry name" value="COF_2"/>
    <property type="match status" value="1"/>
</dbReference>
<sequence>MTIKRIFSDMDGTLLNSEGRVSSENSKAIRDAQIPLTLVSARAPMEMREAIEALQLTGPQVGFNGGLIYQIVDGKVKPLHIDILPRKTAQTILQAVRQHFPQISVSYYDMTNWYCDRIDEGIRLEFNITRQAPTLTNEADFLAVKDNTFKIMMIALDNDELLALEKYLQALDLGEVSILRSGQYHLEITSKTAKKSKGIAYILKKEGLDKSQTAAFGDGHNDIPMFEMVGYPIVMGNAFPDIKELAYKVTRSNDEHGVGYGIRKYLKKIH</sequence>
<dbReference type="PANTHER" id="PTHR10000:SF8">
    <property type="entry name" value="HAD SUPERFAMILY HYDROLASE-LIKE, TYPE 3"/>
    <property type="match status" value="1"/>
</dbReference>
<name>A0A139MAQ5_STROR</name>
<dbReference type="GO" id="GO:0000287">
    <property type="term" value="F:magnesium ion binding"/>
    <property type="evidence" value="ECO:0007669"/>
    <property type="project" value="TreeGrafter"/>
</dbReference>
<dbReference type="RefSeq" id="WP_061417095.1">
    <property type="nucleotide sequence ID" value="NZ_KQ969037.1"/>
</dbReference>
<proteinExistence type="predicted"/>
<organism evidence="1 2">
    <name type="scientific">Streptococcus oralis</name>
    <dbReference type="NCBI Taxonomy" id="1303"/>
    <lineage>
        <taxon>Bacteria</taxon>
        <taxon>Bacillati</taxon>
        <taxon>Bacillota</taxon>
        <taxon>Bacilli</taxon>
        <taxon>Lactobacillales</taxon>
        <taxon>Streptococcaceae</taxon>
        <taxon>Streptococcus</taxon>
    </lineage>
</organism>
<comment type="caution">
    <text evidence="1">The sequence shown here is derived from an EMBL/GenBank/DDBJ whole genome shotgun (WGS) entry which is preliminary data.</text>
</comment>
<dbReference type="Proteomes" id="UP000070541">
    <property type="component" value="Unassembled WGS sequence"/>
</dbReference>
<dbReference type="InterPro" id="IPR023214">
    <property type="entry name" value="HAD_sf"/>
</dbReference>
<dbReference type="PATRIC" id="fig|1303.76.peg.701"/>
<dbReference type="Gene3D" id="3.30.1240.10">
    <property type="match status" value="1"/>
</dbReference>
<dbReference type="Gene3D" id="3.40.50.1000">
    <property type="entry name" value="HAD superfamily/HAD-like"/>
    <property type="match status" value="1"/>
</dbReference>
<dbReference type="CDD" id="cd07516">
    <property type="entry name" value="HAD_Pase"/>
    <property type="match status" value="1"/>
</dbReference>
<dbReference type="PANTHER" id="PTHR10000">
    <property type="entry name" value="PHOSPHOSERINE PHOSPHATASE"/>
    <property type="match status" value="1"/>
</dbReference>
<dbReference type="SFLD" id="SFLDG01140">
    <property type="entry name" value="C2.B:_Phosphomannomutase_and_P"/>
    <property type="match status" value="1"/>
</dbReference>
<gene>
    <name evidence="1" type="ORF">SORDD05_00667</name>
</gene>
<dbReference type="GO" id="GO:0016791">
    <property type="term" value="F:phosphatase activity"/>
    <property type="evidence" value="ECO:0007669"/>
    <property type="project" value="TreeGrafter"/>
</dbReference>
<dbReference type="Pfam" id="PF08282">
    <property type="entry name" value="Hydrolase_3"/>
    <property type="match status" value="1"/>
</dbReference>
<evidence type="ECO:0000313" key="2">
    <source>
        <dbReference type="Proteomes" id="UP000070541"/>
    </source>
</evidence>
<accession>A0A139MAQ5</accession>
<dbReference type="NCBIfam" id="TIGR01484">
    <property type="entry name" value="HAD-SF-IIB"/>
    <property type="match status" value="1"/>
</dbReference>
<dbReference type="AlphaFoldDB" id="A0A139MAQ5"/>
<dbReference type="NCBIfam" id="TIGR00099">
    <property type="entry name" value="Cof-subfamily"/>
    <property type="match status" value="1"/>
</dbReference>
<protein>
    <submittedName>
        <fullName evidence="1">Hydrolase, haloacid dehalogenase-like family</fullName>
    </submittedName>
</protein>
<dbReference type="InterPro" id="IPR000150">
    <property type="entry name" value="Cof"/>
</dbReference>
<dbReference type="SFLD" id="SFLDS00003">
    <property type="entry name" value="Haloacid_Dehalogenase"/>
    <property type="match status" value="1"/>
</dbReference>
<dbReference type="GO" id="GO:0005829">
    <property type="term" value="C:cytosol"/>
    <property type="evidence" value="ECO:0007669"/>
    <property type="project" value="TreeGrafter"/>
</dbReference>
<keyword evidence="1" id="KW-0378">Hydrolase</keyword>
<reference evidence="1 2" key="1">
    <citation type="submission" date="2016-01" db="EMBL/GenBank/DDBJ databases">
        <title>Highly variable Streptococcus oralis are common among viridans streptococci isolated from primates.</title>
        <authorList>
            <person name="Denapaite D."/>
            <person name="Rieger M."/>
            <person name="Koendgen S."/>
            <person name="Brueckner R."/>
            <person name="Ochigava I."/>
            <person name="Kappeler P."/>
            <person name="Maetz-Rensing K."/>
            <person name="Leendertz F."/>
            <person name="Hakenbeck R."/>
        </authorList>
    </citation>
    <scope>NUCLEOTIDE SEQUENCE [LARGE SCALE GENOMIC DNA]</scope>
    <source>
        <strain evidence="1 2">DD05</strain>
    </source>
</reference>
<evidence type="ECO:0000313" key="1">
    <source>
        <dbReference type="EMBL" id="KXT60683.1"/>
    </source>
</evidence>